<protein>
    <submittedName>
        <fullName evidence="3">Uncharacterized protein</fullName>
    </submittedName>
</protein>
<proteinExistence type="inferred from homology"/>
<evidence type="ECO:0000313" key="4">
    <source>
        <dbReference type="Proteomes" id="UP001604277"/>
    </source>
</evidence>
<comment type="similarity">
    <text evidence="1">Belongs to the STIG1 family.</text>
</comment>
<evidence type="ECO:0000313" key="3">
    <source>
        <dbReference type="EMBL" id="KAL2459655.1"/>
    </source>
</evidence>
<evidence type="ECO:0000256" key="2">
    <source>
        <dbReference type="ARBA" id="ARBA00022729"/>
    </source>
</evidence>
<evidence type="ECO:0000256" key="1">
    <source>
        <dbReference type="ARBA" id="ARBA00006010"/>
    </source>
</evidence>
<dbReference type="EMBL" id="JBFOLJ010000021">
    <property type="protein sequence ID" value="KAL2459655.1"/>
    <property type="molecule type" value="Genomic_DNA"/>
</dbReference>
<comment type="caution">
    <text evidence="3">The sequence shown here is derived from an EMBL/GenBank/DDBJ whole genome shotgun (WGS) entry which is preliminary data.</text>
</comment>
<keyword evidence="4" id="KW-1185">Reference proteome</keyword>
<dbReference type="Pfam" id="PF04885">
    <property type="entry name" value="Stig1"/>
    <property type="match status" value="1"/>
</dbReference>
<dbReference type="PANTHER" id="PTHR33227">
    <property type="entry name" value="STIGMA-SPECIFIC STIG1-LIKE PROTEIN 3"/>
    <property type="match status" value="1"/>
</dbReference>
<name>A0ABD1P704_9LAMI</name>
<dbReference type="PANTHER" id="PTHR33227:SF54">
    <property type="entry name" value="PROTEIN STIG1"/>
    <property type="match status" value="1"/>
</dbReference>
<dbReference type="InterPro" id="IPR006969">
    <property type="entry name" value="Stig-like"/>
</dbReference>
<accession>A0ABD1P704</accession>
<dbReference type="Proteomes" id="UP001604277">
    <property type="component" value="Unassembled WGS sequence"/>
</dbReference>
<dbReference type="AlphaFoldDB" id="A0ABD1P704"/>
<organism evidence="3 4">
    <name type="scientific">Forsythia ovata</name>
    <dbReference type="NCBI Taxonomy" id="205694"/>
    <lineage>
        <taxon>Eukaryota</taxon>
        <taxon>Viridiplantae</taxon>
        <taxon>Streptophyta</taxon>
        <taxon>Embryophyta</taxon>
        <taxon>Tracheophyta</taxon>
        <taxon>Spermatophyta</taxon>
        <taxon>Magnoliopsida</taxon>
        <taxon>eudicotyledons</taxon>
        <taxon>Gunneridae</taxon>
        <taxon>Pentapetalae</taxon>
        <taxon>asterids</taxon>
        <taxon>lamiids</taxon>
        <taxon>Lamiales</taxon>
        <taxon>Oleaceae</taxon>
        <taxon>Forsythieae</taxon>
        <taxon>Forsythia</taxon>
    </lineage>
</organism>
<sequence>MLDVSKRLLFTDIKSPPKLQSVHDISTKNDVIHHSRFGIKNVGHNPDWKGMDTTSSDKNPKHYNFFRGRKRVLWCANDPNVCMDPGKNPNFGSAKTCCFQKFCKDTMKDPNNCGSCGRVCAFGLVCCDGNCVDIRNNPLHCGACFEECLGENKCTYSMCDYGG</sequence>
<reference evidence="4" key="1">
    <citation type="submission" date="2024-07" db="EMBL/GenBank/DDBJ databases">
        <title>Two chromosome-level genome assemblies of Korean endemic species Abeliophyllum distichum and Forsythia ovata (Oleaceae).</title>
        <authorList>
            <person name="Jang H."/>
        </authorList>
    </citation>
    <scope>NUCLEOTIDE SEQUENCE [LARGE SCALE GENOMIC DNA]</scope>
</reference>
<keyword evidence="2" id="KW-0732">Signal</keyword>
<gene>
    <name evidence="3" type="ORF">Fot_54399</name>
</gene>